<dbReference type="CTD" id="32989"/>
<evidence type="ECO:0000256" key="1">
    <source>
        <dbReference type="ARBA" id="ARBA00004173"/>
    </source>
</evidence>
<sequence>MASETKLTTVPFDPRFPNTNQTRNCWQNYVDFHRCQKAKGQDYEPCNYFKRFYKTLCPNAWIDKWDSQIEEGCFPAKI</sequence>
<dbReference type="InterPro" id="IPR048280">
    <property type="entry name" value="COX6B-like"/>
</dbReference>
<dbReference type="KEGG" id="oti:135391935"/>
<dbReference type="CDD" id="cd00926">
    <property type="entry name" value="Cyt_c_Oxidase_VIb"/>
    <property type="match status" value="1"/>
</dbReference>
<evidence type="ECO:0000313" key="6">
    <source>
        <dbReference type="EMBL" id="MBY06957.1"/>
    </source>
</evidence>
<comment type="function">
    <text evidence="4">Component of the cytochrome c oxidase, the last enzyme in the mitochondrial electron transport chain which drives oxidative phosphorylation.</text>
</comment>
<evidence type="ECO:0000256" key="3">
    <source>
        <dbReference type="ARBA" id="ARBA00023157"/>
    </source>
</evidence>
<dbReference type="PANTHER" id="PTHR11387">
    <property type="entry name" value="CYTOCHROME C OXIDASE SUBUNIT 6B"/>
    <property type="match status" value="1"/>
</dbReference>
<dbReference type="GO" id="GO:0045277">
    <property type="term" value="C:respiratory chain complex IV"/>
    <property type="evidence" value="ECO:0007669"/>
    <property type="project" value="InterPro"/>
</dbReference>
<dbReference type="FunFam" id="1.10.10.140:FF:000001">
    <property type="entry name" value="Cytochrome c oxidase subunit 6B1"/>
    <property type="match status" value="1"/>
</dbReference>
<dbReference type="Pfam" id="PF02297">
    <property type="entry name" value="COX6B"/>
    <property type="match status" value="1"/>
</dbReference>
<dbReference type="GeneID" id="135391935"/>
<dbReference type="RefSeq" id="XP_064478579.1">
    <property type="nucleotide sequence ID" value="XM_064622509.1"/>
</dbReference>
<reference evidence="6" key="1">
    <citation type="submission" date="2018-03" db="EMBL/GenBank/DDBJ databases">
        <title>The relapsing fever spirochete Borrelia turicatae persists in the highly oxidative environment of its soft-bodied tick vector.</title>
        <authorList>
            <person name="Bourret T.J."/>
            <person name="Boyle W.K."/>
            <person name="Valenzuela J.G."/>
            <person name="Oliveira F."/>
            <person name="Lopez J.E."/>
        </authorList>
    </citation>
    <scope>NUCLEOTIDE SEQUENCE</scope>
    <source>
        <strain evidence="6">Kansas strain/isolate</strain>
        <tissue evidence="6">Salivary glands</tissue>
    </source>
</reference>
<dbReference type="PROSITE" id="PS51808">
    <property type="entry name" value="CHCH"/>
    <property type="match status" value="1"/>
</dbReference>
<feature type="disulfide bond" evidence="5">
    <location>
        <begin position="35"/>
        <end position="46"/>
    </location>
</feature>
<evidence type="ECO:0000256" key="5">
    <source>
        <dbReference type="PIRSR" id="PIRSR000278-1"/>
    </source>
</evidence>
<comment type="subcellular location">
    <subcellularLocation>
        <location evidence="1">Mitochondrion</location>
    </subcellularLocation>
</comment>
<evidence type="ECO:0000256" key="2">
    <source>
        <dbReference type="ARBA" id="ARBA00023128"/>
    </source>
</evidence>
<keyword evidence="3 5" id="KW-1015">Disulfide bond</keyword>
<dbReference type="PIRSF" id="PIRSF000278">
    <property type="entry name" value="Cyt_c_oxidase_6B"/>
    <property type="match status" value="1"/>
</dbReference>
<dbReference type="EMBL" id="GGLE01002831">
    <property type="protein sequence ID" value="MBY06957.1"/>
    <property type="molecule type" value="Transcribed_RNA"/>
</dbReference>
<keyword evidence="2 4" id="KW-0496">Mitochondrion</keyword>
<feature type="disulfide bond" evidence="5">
    <location>
        <begin position="25"/>
        <end position="57"/>
    </location>
</feature>
<evidence type="ECO:0000256" key="4">
    <source>
        <dbReference type="PIRNR" id="PIRNR000278"/>
    </source>
</evidence>
<name>A0A2R5LC78_9ACAR</name>
<comment type="similarity">
    <text evidence="4">Belongs to the cytochrome c oxidase subunit 6B.</text>
</comment>
<accession>A0A2R5LC78</accession>
<dbReference type="Gene3D" id="1.10.10.140">
    <property type="entry name" value="Cytochrome c oxidase, subunit VIb"/>
    <property type="match status" value="1"/>
</dbReference>
<dbReference type="InterPro" id="IPR003213">
    <property type="entry name" value="Cyt_c_oxidase_su6B"/>
</dbReference>
<dbReference type="AlphaFoldDB" id="A0A2R5LC78"/>
<dbReference type="SUPFAM" id="SSF47694">
    <property type="entry name" value="Cytochrome c oxidase subunit h"/>
    <property type="match status" value="1"/>
</dbReference>
<dbReference type="GO" id="GO:0005739">
    <property type="term" value="C:mitochondrion"/>
    <property type="evidence" value="ECO:0007669"/>
    <property type="project" value="UniProtKB-SubCell"/>
</dbReference>
<dbReference type="InterPro" id="IPR036549">
    <property type="entry name" value="CX6/COA6-like_sf"/>
</dbReference>
<proteinExistence type="inferred from homology"/>
<organism evidence="6">
    <name type="scientific">Ornithodoros turicata</name>
    <dbReference type="NCBI Taxonomy" id="34597"/>
    <lineage>
        <taxon>Eukaryota</taxon>
        <taxon>Metazoa</taxon>
        <taxon>Ecdysozoa</taxon>
        <taxon>Arthropoda</taxon>
        <taxon>Chelicerata</taxon>
        <taxon>Arachnida</taxon>
        <taxon>Acari</taxon>
        <taxon>Parasitiformes</taxon>
        <taxon>Ixodida</taxon>
        <taxon>Ixodoidea</taxon>
        <taxon>Argasidae</taxon>
        <taxon>Ornithodorinae</taxon>
        <taxon>Ornithodoros</taxon>
    </lineage>
</organism>
<protein>
    <recommendedName>
        <fullName evidence="4">Cytochrome c oxidase subunit</fullName>
    </recommendedName>
</protein>